<feature type="chain" id="PRO_5013382947" evidence="2">
    <location>
        <begin position="29"/>
        <end position="233"/>
    </location>
</feature>
<evidence type="ECO:0000313" key="3">
    <source>
        <dbReference type="EMBL" id="SHO67228.1"/>
    </source>
</evidence>
<dbReference type="Gene3D" id="2.40.160.20">
    <property type="match status" value="1"/>
</dbReference>
<reference evidence="3 4" key="1">
    <citation type="submission" date="2016-12" db="EMBL/GenBank/DDBJ databases">
        <authorList>
            <person name="Song W.-J."/>
            <person name="Kurnit D.M."/>
        </authorList>
    </citation>
    <scope>NUCLEOTIDE SEQUENCE [LARGE SCALE GENOMIC DNA]</scope>
    <source>
        <strain evidence="3 4">DSM 19599</strain>
    </source>
</reference>
<gene>
    <name evidence="3" type="ORF">SAMN02745172_03901</name>
</gene>
<dbReference type="PANTHER" id="PTHR36920">
    <property type="match status" value="1"/>
</dbReference>
<dbReference type="SUPFAM" id="SSF56925">
    <property type="entry name" value="OMPA-like"/>
    <property type="match status" value="1"/>
</dbReference>
<protein>
    <submittedName>
        <fullName evidence="3">Outer membrane protein</fullName>
    </submittedName>
</protein>
<dbReference type="GO" id="GO:0019867">
    <property type="term" value="C:outer membrane"/>
    <property type="evidence" value="ECO:0007669"/>
    <property type="project" value="InterPro"/>
</dbReference>
<dbReference type="PANTHER" id="PTHR36920:SF1">
    <property type="entry name" value="OUTER MEMBRANE PROTEIN W"/>
    <property type="match status" value="1"/>
</dbReference>
<comment type="similarity">
    <text evidence="1">Belongs to the OmpW/AlkL family.</text>
</comment>
<dbReference type="InterPro" id="IPR005618">
    <property type="entry name" value="OMPW"/>
</dbReference>
<accession>A0A1M7ZQP1</accession>
<dbReference type="Pfam" id="PF03922">
    <property type="entry name" value="OmpW"/>
    <property type="match status" value="1"/>
</dbReference>
<dbReference type="EMBL" id="FRXO01000011">
    <property type="protein sequence ID" value="SHO67228.1"/>
    <property type="molecule type" value="Genomic_DNA"/>
</dbReference>
<feature type="signal peptide" evidence="2">
    <location>
        <begin position="1"/>
        <end position="28"/>
    </location>
</feature>
<dbReference type="STRING" id="1123029.SAMN02745172_03901"/>
<dbReference type="AlphaFoldDB" id="A0A1M7ZQP1"/>
<dbReference type="RefSeq" id="WP_428977662.1">
    <property type="nucleotide sequence ID" value="NZ_FRXO01000011.1"/>
</dbReference>
<dbReference type="GO" id="GO:0055085">
    <property type="term" value="P:transmembrane transport"/>
    <property type="evidence" value="ECO:0007669"/>
    <property type="project" value="TreeGrafter"/>
</dbReference>
<sequence length="233" mass="24790">MKTIVRTTGALLAAAAAAFPLLSQPASAADIAATVEPTPPPVVAVPAKPSPWQIRLRALGVVTENSGSVVGVKGSDLSYSDTVTPELDITYFFTDNIAAELILGTTTANINGSGSLSSLGTIAKTWVLPPTLTLQYHFTNFGKFKPYVGAGINYTIFYNQKAESADSIRVKNTFGAALQVGFDYMFDQHWGVNLDVKKLFLEPRFDVTVGGAPLTGTAKLNPWLIGAGVTYRF</sequence>
<evidence type="ECO:0000256" key="2">
    <source>
        <dbReference type="SAM" id="SignalP"/>
    </source>
</evidence>
<keyword evidence="4" id="KW-1185">Reference proteome</keyword>
<organism evidence="3 4">
    <name type="scientific">Pseudoxanthobacter soli DSM 19599</name>
    <dbReference type="NCBI Taxonomy" id="1123029"/>
    <lineage>
        <taxon>Bacteria</taxon>
        <taxon>Pseudomonadati</taxon>
        <taxon>Pseudomonadota</taxon>
        <taxon>Alphaproteobacteria</taxon>
        <taxon>Hyphomicrobiales</taxon>
        <taxon>Segnochrobactraceae</taxon>
        <taxon>Pseudoxanthobacter</taxon>
    </lineage>
</organism>
<name>A0A1M7ZQP1_9HYPH</name>
<dbReference type="Proteomes" id="UP000186406">
    <property type="component" value="Unassembled WGS sequence"/>
</dbReference>
<proteinExistence type="inferred from homology"/>
<evidence type="ECO:0000256" key="1">
    <source>
        <dbReference type="ARBA" id="ARBA00009330"/>
    </source>
</evidence>
<dbReference type="InterPro" id="IPR011250">
    <property type="entry name" value="OMP/PagP_B-barrel"/>
</dbReference>
<evidence type="ECO:0000313" key="4">
    <source>
        <dbReference type="Proteomes" id="UP000186406"/>
    </source>
</evidence>
<keyword evidence="2" id="KW-0732">Signal</keyword>